<protein>
    <recommendedName>
        <fullName evidence="3 11">Thymidylate kinase</fullName>
        <ecNumber evidence="2 11">2.7.4.9</ecNumber>
    </recommendedName>
    <alternativeName>
        <fullName evidence="11">dTMP kinase</fullName>
    </alternativeName>
</protein>
<organism evidence="13 14">
    <name type="scientific">Alkalicoccus luteus</name>
    <dbReference type="NCBI Taxonomy" id="1237094"/>
    <lineage>
        <taxon>Bacteria</taxon>
        <taxon>Bacillati</taxon>
        <taxon>Bacillota</taxon>
        <taxon>Bacilli</taxon>
        <taxon>Bacillales</taxon>
        <taxon>Bacillaceae</taxon>
        <taxon>Alkalicoccus</taxon>
    </lineage>
</organism>
<dbReference type="GO" id="GO:0005524">
    <property type="term" value="F:ATP binding"/>
    <property type="evidence" value="ECO:0007669"/>
    <property type="project" value="UniProtKB-UniRule"/>
</dbReference>
<dbReference type="GO" id="GO:0004798">
    <property type="term" value="F:dTMP kinase activity"/>
    <property type="evidence" value="ECO:0007669"/>
    <property type="project" value="UniProtKB-UniRule"/>
</dbReference>
<evidence type="ECO:0000259" key="12">
    <source>
        <dbReference type="Pfam" id="PF02223"/>
    </source>
</evidence>
<dbReference type="FunFam" id="3.40.50.300:FF:000225">
    <property type="entry name" value="Thymidylate kinase"/>
    <property type="match status" value="1"/>
</dbReference>
<evidence type="ECO:0000256" key="11">
    <source>
        <dbReference type="HAMAP-Rule" id="MF_00165"/>
    </source>
</evidence>
<dbReference type="PANTHER" id="PTHR10344">
    <property type="entry name" value="THYMIDYLATE KINASE"/>
    <property type="match status" value="1"/>
</dbReference>
<dbReference type="AlphaFoldDB" id="A0A969PWY9"/>
<dbReference type="SUPFAM" id="SSF52540">
    <property type="entry name" value="P-loop containing nucleoside triphosphate hydrolases"/>
    <property type="match status" value="1"/>
</dbReference>
<evidence type="ECO:0000256" key="8">
    <source>
        <dbReference type="ARBA" id="ARBA00022840"/>
    </source>
</evidence>
<evidence type="ECO:0000256" key="1">
    <source>
        <dbReference type="ARBA" id="ARBA00009776"/>
    </source>
</evidence>
<dbReference type="InterPro" id="IPR027417">
    <property type="entry name" value="P-loop_NTPase"/>
</dbReference>
<keyword evidence="6 11" id="KW-0547">Nucleotide-binding</keyword>
<evidence type="ECO:0000256" key="2">
    <source>
        <dbReference type="ARBA" id="ARBA00012980"/>
    </source>
</evidence>
<comment type="catalytic activity">
    <reaction evidence="9 11">
        <text>dTMP + ATP = dTDP + ADP</text>
        <dbReference type="Rhea" id="RHEA:13517"/>
        <dbReference type="ChEBI" id="CHEBI:30616"/>
        <dbReference type="ChEBI" id="CHEBI:58369"/>
        <dbReference type="ChEBI" id="CHEBI:63528"/>
        <dbReference type="ChEBI" id="CHEBI:456216"/>
        <dbReference type="EC" id="2.7.4.9"/>
    </reaction>
</comment>
<evidence type="ECO:0000313" key="13">
    <source>
        <dbReference type="EMBL" id="NJP39004.1"/>
    </source>
</evidence>
<dbReference type="NCBIfam" id="TIGR00041">
    <property type="entry name" value="DTMP_kinase"/>
    <property type="match status" value="1"/>
</dbReference>
<dbReference type="Gene3D" id="3.40.50.300">
    <property type="entry name" value="P-loop containing nucleotide triphosphate hydrolases"/>
    <property type="match status" value="1"/>
</dbReference>
<evidence type="ECO:0000256" key="5">
    <source>
        <dbReference type="ARBA" id="ARBA00022727"/>
    </source>
</evidence>
<feature type="domain" description="Thymidylate kinase-like" evidence="12">
    <location>
        <begin position="11"/>
        <end position="198"/>
    </location>
</feature>
<dbReference type="GO" id="GO:0006235">
    <property type="term" value="P:dTTP biosynthetic process"/>
    <property type="evidence" value="ECO:0007669"/>
    <property type="project" value="UniProtKB-UniRule"/>
</dbReference>
<feature type="binding site" evidence="11">
    <location>
        <begin position="13"/>
        <end position="20"/>
    </location>
    <ligand>
        <name>ATP</name>
        <dbReference type="ChEBI" id="CHEBI:30616"/>
    </ligand>
</feature>
<dbReference type="CDD" id="cd01672">
    <property type="entry name" value="TMPK"/>
    <property type="match status" value="1"/>
</dbReference>
<comment type="similarity">
    <text evidence="1 11">Belongs to the thymidylate kinase family.</text>
</comment>
<keyword evidence="8 11" id="KW-0067">ATP-binding</keyword>
<evidence type="ECO:0000256" key="3">
    <source>
        <dbReference type="ARBA" id="ARBA00017144"/>
    </source>
</evidence>
<reference evidence="13 14" key="1">
    <citation type="submission" date="2020-03" db="EMBL/GenBank/DDBJ databases">
        <title>Assessment of the enzymatic potential of alkaline-tolerant lipase obtained from Bacillus luteus H11 (technogenic soil) for the bioremediation of saline soils contaminated with petroleum substances.</title>
        <authorList>
            <person name="Kalwasinska A."/>
        </authorList>
    </citation>
    <scope>NUCLEOTIDE SEQUENCE [LARGE SCALE GENOMIC DNA]</scope>
    <source>
        <strain evidence="13 14">H11</strain>
    </source>
</reference>
<keyword evidence="4 11" id="KW-0808">Transferase</keyword>
<evidence type="ECO:0000256" key="9">
    <source>
        <dbReference type="ARBA" id="ARBA00048743"/>
    </source>
</evidence>
<keyword evidence="7 11" id="KW-0418">Kinase</keyword>
<comment type="caution">
    <text evidence="13">The sequence shown here is derived from an EMBL/GenBank/DDBJ whole genome shotgun (WGS) entry which is preliminary data.</text>
</comment>
<dbReference type="InterPro" id="IPR039430">
    <property type="entry name" value="Thymidylate_kin-like_dom"/>
</dbReference>
<dbReference type="InterPro" id="IPR018094">
    <property type="entry name" value="Thymidylate_kinase"/>
</dbReference>
<dbReference type="Proteomes" id="UP000752012">
    <property type="component" value="Unassembled WGS sequence"/>
</dbReference>
<dbReference type="PANTHER" id="PTHR10344:SF4">
    <property type="entry name" value="UMP-CMP KINASE 2, MITOCHONDRIAL"/>
    <property type="match status" value="1"/>
</dbReference>
<dbReference type="GO" id="GO:0005829">
    <property type="term" value="C:cytosol"/>
    <property type="evidence" value="ECO:0007669"/>
    <property type="project" value="TreeGrafter"/>
</dbReference>
<dbReference type="EMBL" id="JAATHJ010000036">
    <property type="protein sequence ID" value="NJP39004.1"/>
    <property type="molecule type" value="Genomic_DNA"/>
</dbReference>
<evidence type="ECO:0000256" key="10">
    <source>
        <dbReference type="ARBA" id="ARBA00057735"/>
    </source>
</evidence>
<gene>
    <name evidence="11" type="primary">tmk</name>
    <name evidence="13" type="ORF">HCN83_15655</name>
</gene>
<evidence type="ECO:0000256" key="4">
    <source>
        <dbReference type="ARBA" id="ARBA00022679"/>
    </source>
</evidence>
<keyword evidence="5 11" id="KW-0545">Nucleotide biosynthesis</keyword>
<dbReference type="PROSITE" id="PS01331">
    <property type="entry name" value="THYMIDYLATE_KINASE"/>
    <property type="match status" value="1"/>
</dbReference>
<evidence type="ECO:0000256" key="7">
    <source>
        <dbReference type="ARBA" id="ARBA00022777"/>
    </source>
</evidence>
<evidence type="ECO:0000256" key="6">
    <source>
        <dbReference type="ARBA" id="ARBA00022741"/>
    </source>
</evidence>
<evidence type="ECO:0000313" key="14">
    <source>
        <dbReference type="Proteomes" id="UP000752012"/>
    </source>
</evidence>
<dbReference type="Pfam" id="PF02223">
    <property type="entry name" value="Thymidylate_kin"/>
    <property type="match status" value="1"/>
</dbReference>
<dbReference type="GO" id="GO:0006227">
    <property type="term" value="P:dUDP biosynthetic process"/>
    <property type="evidence" value="ECO:0007669"/>
    <property type="project" value="TreeGrafter"/>
</dbReference>
<dbReference type="InterPro" id="IPR018095">
    <property type="entry name" value="Thymidylate_kin_CS"/>
</dbReference>
<sequence>MNSVSGWFITVEGGEGAGKTTAMLSLKEKLEGEGWEVLATREPGGSVIAEKIRAVILDPSHTEMDPRTEALLYAAARRQHLIEKVFPHLEKGGIVLCDRFVDSSLVYQGYARGIGVEAVKELNRFATEGRMPDLTLYFDIDPEIGLARISSGRGHEVNRLDAEALPFHEKVRSMYRELQQQEPERIRQIDASGTPDLTVKKAWEEIHKKLAGR</sequence>
<dbReference type="HAMAP" id="MF_00165">
    <property type="entry name" value="Thymidylate_kinase"/>
    <property type="match status" value="1"/>
</dbReference>
<keyword evidence="14" id="KW-1185">Reference proteome</keyword>
<proteinExistence type="inferred from homology"/>
<dbReference type="GO" id="GO:0006233">
    <property type="term" value="P:dTDP biosynthetic process"/>
    <property type="evidence" value="ECO:0007669"/>
    <property type="project" value="InterPro"/>
</dbReference>
<dbReference type="EC" id="2.7.4.9" evidence="2 11"/>
<comment type="function">
    <text evidence="10 11">Phosphorylation of dTMP to form dTDP in both de novo and salvage pathways of dTTP synthesis.</text>
</comment>
<name>A0A969PWY9_9BACI</name>
<accession>A0A969PWY9</accession>